<dbReference type="RefSeq" id="WP_145374511.1">
    <property type="nucleotide sequence ID" value="NZ_CP036276.1"/>
</dbReference>
<evidence type="ECO:0000313" key="3">
    <source>
        <dbReference type="Proteomes" id="UP000319383"/>
    </source>
</evidence>
<protein>
    <recommendedName>
        <fullName evidence="4">Mu-protocadherin-cell-suface protein</fullName>
    </recommendedName>
</protein>
<sequence>MQRPVTLPGYSGNRPGGNRPGNRPGNKPNRPGDRPNRPGNGDRPGSGRPNRPGDRPNRPGEGNRPGNRPNRPGHRPNRPGNRPDFADRHRPGYRDRNRWNNNKIINNRPRWANIDNSTNINIHNRWNNAFVNSNRGNWWNASGNRRGYWNGWGNGVRNNWRGYGYQGNWFGNGWWDNHYHDLGGWHYHNWNHNYGWNHWWTVPAWGALTNWFTWSAPVTAWSQPVYYDYGAGGNVTYQDNSVYIGGTEVATADEFAASAMDLATVAPPESEEEAEATEWMPLGTFAVSMNEKDVQPSLTMQLAVNRDGIISGTLYNIDTDQAQTVQGKVDKETQRAAFRIGDNEDIVAETGLYNLTQEEAPLLIHFGTERVENYLLVRLEQPE</sequence>
<feature type="compositionally biased region" description="Low complexity" evidence="1">
    <location>
        <begin position="59"/>
        <end position="70"/>
    </location>
</feature>
<evidence type="ECO:0008006" key="4">
    <source>
        <dbReference type="Google" id="ProtNLM"/>
    </source>
</evidence>
<dbReference type="KEGG" id="sdyn:Mal52_09230"/>
<dbReference type="Proteomes" id="UP000319383">
    <property type="component" value="Chromosome"/>
</dbReference>
<gene>
    <name evidence="2" type="ORF">Mal52_09230</name>
</gene>
<feature type="compositionally biased region" description="Low complexity" evidence="1">
    <location>
        <begin position="20"/>
        <end position="29"/>
    </location>
</feature>
<proteinExistence type="predicted"/>
<evidence type="ECO:0000256" key="1">
    <source>
        <dbReference type="SAM" id="MobiDB-lite"/>
    </source>
</evidence>
<accession>A0A517ZJ00</accession>
<keyword evidence="3" id="KW-1185">Reference proteome</keyword>
<feature type="region of interest" description="Disordered" evidence="1">
    <location>
        <begin position="1"/>
        <end position="100"/>
    </location>
</feature>
<feature type="compositionally biased region" description="Basic and acidic residues" evidence="1">
    <location>
        <begin position="84"/>
        <end position="98"/>
    </location>
</feature>
<feature type="compositionally biased region" description="Low complexity" evidence="1">
    <location>
        <begin position="37"/>
        <end position="50"/>
    </location>
</feature>
<reference evidence="2 3" key="1">
    <citation type="submission" date="2019-02" db="EMBL/GenBank/DDBJ databases">
        <title>Deep-cultivation of Planctomycetes and their phenomic and genomic characterization uncovers novel biology.</title>
        <authorList>
            <person name="Wiegand S."/>
            <person name="Jogler M."/>
            <person name="Boedeker C."/>
            <person name="Pinto D."/>
            <person name="Vollmers J."/>
            <person name="Rivas-Marin E."/>
            <person name="Kohn T."/>
            <person name="Peeters S.H."/>
            <person name="Heuer A."/>
            <person name="Rast P."/>
            <person name="Oberbeckmann S."/>
            <person name="Bunk B."/>
            <person name="Jeske O."/>
            <person name="Meyerdierks A."/>
            <person name="Storesund J.E."/>
            <person name="Kallscheuer N."/>
            <person name="Luecker S."/>
            <person name="Lage O.M."/>
            <person name="Pohl T."/>
            <person name="Merkel B.J."/>
            <person name="Hornburger P."/>
            <person name="Mueller R.-W."/>
            <person name="Bruemmer F."/>
            <person name="Labrenz M."/>
            <person name="Spormann A.M."/>
            <person name="Op den Camp H."/>
            <person name="Overmann J."/>
            <person name="Amann R."/>
            <person name="Jetten M.S.M."/>
            <person name="Mascher T."/>
            <person name="Medema M.H."/>
            <person name="Devos D.P."/>
            <person name="Kaster A.-K."/>
            <person name="Ovreas L."/>
            <person name="Rohde M."/>
            <person name="Galperin M.Y."/>
            <person name="Jogler C."/>
        </authorList>
    </citation>
    <scope>NUCLEOTIDE SEQUENCE [LARGE SCALE GENOMIC DNA]</scope>
    <source>
        <strain evidence="2 3">Mal52</strain>
    </source>
</reference>
<organism evidence="2 3">
    <name type="scientific">Symmachiella dynata</name>
    <dbReference type="NCBI Taxonomy" id="2527995"/>
    <lineage>
        <taxon>Bacteria</taxon>
        <taxon>Pseudomonadati</taxon>
        <taxon>Planctomycetota</taxon>
        <taxon>Planctomycetia</taxon>
        <taxon>Planctomycetales</taxon>
        <taxon>Planctomycetaceae</taxon>
        <taxon>Symmachiella</taxon>
    </lineage>
</organism>
<dbReference type="AlphaFoldDB" id="A0A517ZJ00"/>
<evidence type="ECO:0000313" key="2">
    <source>
        <dbReference type="EMBL" id="QDU42462.1"/>
    </source>
</evidence>
<name>A0A517ZJ00_9PLAN</name>
<dbReference type="EMBL" id="CP036276">
    <property type="protein sequence ID" value="QDU42462.1"/>
    <property type="molecule type" value="Genomic_DNA"/>
</dbReference>